<dbReference type="PANTHER" id="PTHR47926:SF522">
    <property type="entry name" value="TETRATRICOPEPTIDE REPEAT-LIKE SUPERFAMILY PROTEIN"/>
    <property type="match status" value="1"/>
</dbReference>
<feature type="domain" description="DYW" evidence="5">
    <location>
        <begin position="763"/>
        <end position="855"/>
    </location>
</feature>
<protein>
    <recommendedName>
        <fullName evidence="5">DYW domain-containing protein</fullName>
    </recommendedName>
</protein>
<dbReference type="GO" id="GO:0009451">
    <property type="term" value="P:RNA modification"/>
    <property type="evidence" value="ECO:0007669"/>
    <property type="project" value="InterPro"/>
</dbReference>
<feature type="repeat" description="PPR" evidence="3">
    <location>
        <begin position="548"/>
        <end position="582"/>
    </location>
</feature>
<gene>
    <name evidence="6" type="ORF">LIER_37429</name>
</gene>
<dbReference type="Pfam" id="PF01535">
    <property type="entry name" value="PPR"/>
    <property type="match status" value="3"/>
</dbReference>
<feature type="region of interest" description="Disordered" evidence="4">
    <location>
        <begin position="1"/>
        <end position="26"/>
    </location>
</feature>
<evidence type="ECO:0000313" key="7">
    <source>
        <dbReference type="Proteomes" id="UP001454036"/>
    </source>
</evidence>
<evidence type="ECO:0000259" key="5">
    <source>
        <dbReference type="Pfam" id="PF14432"/>
    </source>
</evidence>
<dbReference type="InterPro" id="IPR046960">
    <property type="entry name" value="PPR_At4g14850-like_plant"/>
</dbReference>
<dbReference type="FunFam" id="1.25.40.10:FF:000366">
    <property type="entry name" value="Pentatricopeptide (PPR) repeat-containing protein"/>
    <property type="match status" value="1"/>
</dbReference>
<sequence length="855" mass="96266">MMISLSFPTPSPTKFNPTTPSRHHKPNNLETLKHRLINQVKTGKTHEAISTLDHFITYHHQQNPQNLIHFYSFLLKSCIRTKRFNLGKLLHSKLEKTNLEFDTFLLNNLITIYSKSGDLGIAEQIFWSMGDEKRDLVSWSAMISCYARENGMELNAVLAFFDMVERDNGVFPNEFCFSAVIQACSNGEYGWIGVVIFGFVIKTGYFESDVNMGCSLIDLFAKGLGDLESARKVFDKIPHKNSVSWTLMITRFAQSGELQSAVELFLDMVSSGFVPDRFTYSSVLSACSELEELLLGQQVHSMVVKSGLSLDVCVGCSLVDMYAKCAVNGSMRDARTVFDQIPDHNIMSWTAIVTGYAQSGADYLEAIHLYNRMLEDEMKPNHITFSSLLKACCNLRTSDVGEQVHSHAIKFGLSSVNCVGNSLISMYAKSGRVEEARKCFEGLFEKNLVSYNAVVDGYIKNLDSNEAYELFNQIEDSGVAVDAFTFSSLLSGAASVGAICQGEQIHGRILKAGFQSDESICNSLISMYSRCGNLESAFQVFHEMMYKNVVSWTAIITGFAKHGFAQKSLELFQQMLDNGVKPNEVTYVSVLSACSHVGLVDRGWEYFNSMSVDYGISPRIEHYACMVDIYGRAGYLEKAVQFIRSMPFPANALVWRTLLAACRVHGNAELGKYAAEMILEQDQNDPASHVLLSNLYASTGQWEKVADIRKSMKERDVIKEAGCSWIEADKKVHKFYVADTKHPQAREIYEELHQLVLKIKDMGYVPNTDFVLHEVEEEQKQQYLFQHSEKIAVAFGLISTSKAKPIRIFKNLRVCGDCHDAMKYISLATERTIIVRDSNRFHHIKDGFCSCNDYW</sequence>
<dbReference type="PROSITE" id="PS51375">
    <property type="entry name" value="PPR"/>
    <property type="match status" value="6"/>
</dbReference>
<feature type="repeat" description="PPR" evidence="3">
    <location>
        <begin position="345"/>
        <end position="380"/>
    </location>
</feature>
<dbReference type="EMBL" id="BAABME010017983">
    <property type="protein sequence ID" value="GAA0152130.1"/>
    <property type="molecule type" value="Genomic_DNA"/>
</dbReference>
<comment type="similarity">
    <text evidence="1">Belongs to the PPR family. PCMP-H subfamily.</text>
</comment>
<dbReference type="Proteomes" id="UP001454036">
    <property type="component" value="Unassembled WGS sequence"/>
</dbReference>
<accession>A0AAV3PLJ1</accession>
<dbReference type="PANTHER" id="PTHR47926">
    <property type="entry name" value="PENTATRICOPEPTIDE REPEAT-CONTAINING PROTEIN"/>
    <property type="match status" value="1"/>
</dbReference>
<reference evidence="6 7" key="1">
    <citation type="submission" date="2024-01" db="EMBL/GenBank/DDBJ databases">
        <title>The complete chloroplast genome sequence of Lithospermum erythrorhizon: insights into the phylogenetic relationship among Boraginaceae species and the maternal lineages of purple gromwells.</title>
        <authorList>
            <person name="Okada T."/>
            <person name="Watanabe K."/>
        </authorList>
    </citation>
    <scope>NUCLEOTIDE SEQUENCE [LARGE SCALE GENOMIC DNA]</scope>
</reference>
<feature type="repeat" description="PPR" evidence="3">
    <location>
        <begin position="583"/>
        <end position="618"/>
    </location>
</feature>
<dbReference type="AlphaFoldDB" id="A0AAV3PLJ1"/>
<dbReference type="FunFam" id="1.25.40.10:FF:000285">
    <property type="entry name" value="Pentatricopeptide repeat-containing protein, chloroplastic"/>
    <property type="match status" value="1"/>
</dbReference>
<evidence type="ECO:0000256" key="2">
    <source>
        <dbReference type="ARBA" id="ARBA00022737"/>
    </source>
</evidence>
<feature type="compositionally biased region" description="Polar residues" evidence="4">
    <location>
        <begin position="1"/>
        <end position="20"/>
    </location>
</feature>
<dbReference type="InterPro" id="IPR011990">
    <property type="entry name" value="TPR-like_helical_dom_sf"/>
</dbReference>
<dbReference type="InterPro" id="IPR046848">
    <property type="entry name" value="E_motif"/>
</dbReference>
<dbReference type="Pfam" id="PF14432">
    <property type="entry name" value="DYW_deaminase"/>
    <property type="match status" value="1"/>
</dbReference>
<dbReference type="InterPro" id="IPR032867">
    <property type="entry name" value="DYW_dom"/>
</dbReference>
<dbReference type="GO" id="GO:0003723">
    <property type="term" value="F:RNA binding"/>
    <property type="evidence" value="ECO:0007669"/>
    <property type="project" value="InterPro"/>
</dbReference>
<evidence type="ECO:0000256" key="4">
    <source>
        <dbReference type="SAM" id="MobiDB-lite"/>
    </source>
</evidence>
<evidence type="ECO:0000256" key="3">
    <source>
        <dbReference type="PROSITE-ProRule" id="PRU00708"/>
    </source>
</evidence>
<dbReference type="NCBIfam" id="TIGR00756">
    <property type="entry name" value="PPR"/>
    <property type="match status" value="6"/>
</dbReference>
<feature type="repeat" description="PPR" evidence="3">
    <location>
        <begin position="447"/>
        <end position="481"/>
    </location>
</feature>
<proteinExistence type="inferred from homology"/>
<dbReference type="Pfam" id="PF20431">
    <property type="entry name" value="E_motif"/>
    <property type="match status" value="1"/>
</dbReference>
<dbReference type="InterPro" id="IPR002885">
    <property type="entry name" value="PPR_rpt"/>
</dbReference>
<keyword evidence="2" id="KW-0677">Repeat</keyword>
<dbReference type="GO" id="GO:0008270">
    <property type="term" value="F:zinc ion binding"/>
    <property type="evidence" value="ECO:0007669"/>
    <property type="project" value="InterPro"/>
</dbReference>
<evidence type="ECO:0000256" key="1">
    <source>
        <dbReference type="ARBA" id="ARBA00006643"/>
    </source>
</evidence>
<dbReference type="FunFam" id="1.25.40.10:FF:000031">
    <property type="entry name" value="Pentatricopeptide repeat-containing protein mitochondrial"/>
    <property type="match status" value="1"/>
</dbReference>
<comment type="caution">
    <text evidence="6">The sequence shown here is derived from an EMBL/GenBank/DDBJ whole genome shotgun (WGS) entry which is preliminary data.</text>
</comment>
<feature type="repeat" description="PPR" evidence="3">
    <location>
        <begin position="517"/>
        <end position="547"/>
    </location>
</feature>
<dbReference type="Pfam" id="PF13041">
    <property type="entry name" value="PPR_2"/>
    <property type="match status" value="4"/>
</dbReference>
<organism evidence="6 7">
    <name type="scientific">Lithospermum erythrorhizon</name>
    <name type="common">Purple gromwell</name>
    <name type="synonym">Lithospermum officinale var. erythrorhizon</name>
    <dbReference type="NCBI Taxonomy" id="34254"/>
    <lineage>
        <taxon>Eukaryota</taxon>
        <taxon>Viridiplantae</taxon>
        <taxon>Streptophyta</taxon>
        <taxon>Embryophyta</taxon>
        <taxon>Tracheophyta</taxon>
        <taxon>Spermatophyta</taxon>
        <taxon>Magnoliopsida</taxon>
        <taxon>eudicotyledons</taxon>
        <taxon>Gunneridae</taxon>
        <taxon>Pentapetalae</taxon>
        <taxon>asterids</taxon>
        <taxon>lamiids</taxon>
        <taxon>Boraginales</taxon>
        <taxon>Boraginaceae</taxon>
        <taxon>Boraginoideae</taxon>
        <taxon>Lithospermeae</taxon>
        <taxon>Lithospermum</taxon>
    </lineage>
</organism>
<dbReference type="FunFam" id="1.25.40.10:FF:000309">
    <property type="entry name" value="Pentatricopeptide repeat-containing protein, chloroplastic"/>
    <property type="match status" value="1"/>
</dbReference>
<name>A0AAV3PLJ1_LITER</name>
<feature type="repeat" description="PPR" evidence="3">
    <location>
        <begin position="241"/>
        <end position="275"/>
    </location>
</feature>
<keyword evidence="7" id="KW-1185">Reference proteome</keyword>
<dbReference type="Gene3D" id="1.25.40.10">
    <property type="entry name" value="Tetratricopeptide repeat domain"/>
    <property type="match status" value="6"/>
</dbReference>
<evidence type="ECO:0000313" key="6">
    <source>
        <dbReference type="EMBL" id="GAA0152130.1"/>
    </source>
</evidence>
<dbReference type="FunFam" id="1.25.40.10:FF:000381">
    <property type="entry name" value="Pentatricopeptide repeat-containing protein"/>
    <property type="match status" value="1"/>
</dbReference>